<dbReference type="Gene3D" id="3.40.50.410">
    <property type="entry name" value="von Willebrand factor, type A domain"/>
    <property type="match status" value="2"/>
</dbReference>
<gene>
    <name evidence="2" type="ORF">E5222_07105</name>
</gene>
<evidence type="ECO:0000313" key="3">
    <source>
        <dbReference type="Proteomes" id="UP000309389"/>
    </source>
</evidence>
<dbReference type="Proteomes" id="UP000309389">
    <property type="component" value="Unassembled WGS sequence"/>
</dbReference>
<keyword evidence="3" id="KW-1185">Reference proteome</keyword>
<reference evidence="2 3" key="1">
    <citation type="submission" date="2019-04" db="EMBL/GenBank/DDBJ databases">
        <title>Altererythrobacter aquimixticola sp. nov., isolated from sediment of junction between the ocean and a freshwater spring.</title>
        <authorList>
            <person name="Yoon J.-H."/>
        </authorList>
    </citation>
    <scope>NUCLEOTIDE SEQUENCE [LARGE SCALE GENOMIC DNA]</scope>
    <source>
        <strain evidence="2 3">SSKS-13</strain>
    </source>
</reference>
<organism evidence="2 3">
    <name type="scientific">Alteraurantiacibacter aquimixticola</name>
    <dbReference type="NCBI Taxonomy" id="2489173"/>
    <lineage>
        <taxon>Bacteria</taxon>
        <taxon>Pseudomonadati</taxon>
        <taxon>Pseudomonadota</taxon>
        <taxon>Alphaproteobacteria</taxon>
        <taxon>Sphingomonadales</taxon>
        <taxon>Erythrobacteraceae</taxon>
        <taxon>Alteraurantiacibacter</taxon>
    </lineage>
</organism>
<evidence type="ECO:0000313" key="2">
    <source>
        <dbReference type="EMBL" id="TIX50060.1"/>
    </source>
</evidence>
<dbReference type="RefSeq" id="WP_136693080.1">
    <property type="nucleotide sequence ID" value="NZ_SSHH01000002.1"/>
</dbReference>
<dbReference type="Pfam" id="PF13400">
    <property type="entry name" value="Tad"/>
    <property type="match status" value="1"/>
</dbReference>
<evidence type="ECO:0000259" key="1">
    <source>
        <dbReference type="Pfam" id="PF13400"/>
    </source>
</evidence>
<dbReference type="SUPFAM" id="SSF53300">
    <property type="entry name" value="vWA-like"/>
    <property type="match status" value="1"/>
</dbReference>
<sequence length="656" mass="72546">MTTKTFLGTLLRDTSANVLALSAAALIPLVVVVGSTVDVSRYYMARTRLQNACDAGALAARKSMTSDTFEEKDLQQGLAFFDNNYPAGTFNLQNLERSYVADSEGIVKGEGKGVLPTSMMSIFGLGTFPLKVRCSAEINISHTDIMFVLDVTGSMNCPETNSGCGNNGNKEEDTSKIVGLRQAVVDFYNTVEGASDGSARIRYGFVPYSQQVNVGGSIDPQYMANSASYNTRVPEFGKWGSEEDFEWGEISNRRNYQTKSTEDLRVDEDVTSESQCEAAGLAAGATVNYEDAWTGELWNVSEGNETTIPKVTITTDVRGSGKFRRGVVYGDWVKPRRQPGKCTIKFRVDEYSADYTGKLITHWDPEPFGYWNYKSNEWDVSGLYGPNKRITLPTGENGTDQIHTWNGCIEEAKTIKNVTTDPLNPNAYDLDINLVPSTDEQRWKPALPSVYWERKKYRSTLDEVTSIDWPNQDQPDSDATLCPKAAVRLAEMDLDTVTNYVSYSHGFRARGSTYHDIGMLWGARFISPRGMYRSDNEALPNGEAISRHIVFMTDGIMQPNATAYSPYGVHWWDRRVTTATGSDTLTSVHTARFLAACRQARAENISVWVVAFGTSLSDDLKACATPGRAFEAAKSSDLSAKFKEIADKIASLRLTN</sequence>
<feature type="domain" description="Putative Flp pilus-assembly TadG-like N-terminal" evidence="1">
    <location>
        <begin position="18"/>
        <end position="60"/>
    </location>
</feature>
<comment type="caution">
    <text evidence="2">The sequence shown here is derived from an EMBL/GenBank/DDBJ whole genome shotgun (WGS) entry which is preliminary data.</text>
</comment>
<protein>
    <recommendedName>
        <fullName evidence="1">Putative Flp pilus-assembly TadG-like N-terminal domain-containing protein</fullName>
    </recommendedName>
</protein>
<dbReference type="InterPro" id="IPR036465">
    <property type="entry name" value="vWFA_dom_sf"/>
</dbReference>
<name>A0A4T3F1Y7_9SPHN</name>
<dbReference type="OrthoDB" id="7522752at2"/>
<dbReference type="InterPro" id="IPR028087">
    <property type="entry name" value="Tad_N"/>
</dbReference>
<proteinExistence type="predicted"/>
<dbReference type="EMBL" id="SSHH01000002">
    <property type="protein sequence ID" value="TIX50060.1"/>
    <property type="molecule type" value="Genomic_DNA"/>
</dbReference>
<dbReference type="AlphaFoldDB" id="A0A4T3F1Y7"/>
<accession>A0A4T3F1Y7</accession>